<feature type="transmembrane region" description="Helical" evidence="6">
    <location>
        <begin position="321"/>
        <end position="342"/>
    </location>
</feature>
<reference evidence="9" key="1">
    <citation type="submission" date="2018-06" db="EMBL/GenBank/DDBJ databases">
        <title>Genome assembly of Danube salmon.</title>
        <authorList>
            <person name="Macqueen D.J."/>
            <person name="Gundappa M.K."/>
        </authorList>
    </citation>
    <scope>NUCLEOTIDE SEQUENCE [LARGE SCALE GENOMIC DNA]</scope>
</reference>
<accession>A0A4W5NA63</accession>
<feature type="transmembrane region" description="Helical" evidence="6">
    <location>
        <begin position="95"/>
        <end position="114"/>
    </location>
</feature>
<dbReference type="PANTHER" id="PTHR16119:SF17">
    <property type="entry name" value="TRANSMEMBRANE PROTEIN 144"/>
    <property type="match status" value="1"/>
</dbReference>
<feature type="transmembrane region" description="Helical" evidence="6">
    <location>
        <begin position="376"/>
        <end position="399"/>
    </location>
</feature>
<feature type="transmembrane region" description="Helical" evidence="6">
    <location>
        <begin position="64"/>
        <end position="83"/>
    </location>
</feature>
<feature type="transmembrane region" description="Helical" evidence="6">
    <location>
        <begin position="120"/>
        <end position="142"/>
    </location>
</feature>
<evidence type="ECO:0000256" key="1">
    <source>
        <dbReference type="ARBA" id="ARBA00004141"/>
    </source>
</evidence>
<feature type="signal peptide" evidence="7">
    <location>
        <begin position="1"/>
        <end position="30"/>
    </location>
</feature>
<evidence type="ECO:0000256" key="7">
    <source>
        <dbReference type="SAM" id="SignalP"/>
    </source>
</evidence>
<feature type="transmembrane region" description="Helical" evidence="6">
    <location>
        <begin position="149"/>
        <end position="170"/>
    </location>
</feature>
<dbReference type="InterPro" id="IPR010651">
    <property type="entry name" value="Sugar_transport"/>
</dbReference>
<evidence type="ECO:0000313" key="8">
    <source>
        <dbReference type="Ensembl" id="ENSHHUP00000048531.1"/>
    </source>
</evidence>
<feature type="transmembrane region" description="Helical" evidence="6">
    <location>
        <begin position="348"/>
        <end position="369"/>
    </location>
</feature>
<evidence type="ECO:0000256" key="2">
    <source>
        <dbReference type="ARBA" id="ARBA00005731"/>
    </source>
</evidence>
<protein>
    <submittedName>
        <fullName evidence="8">Transmembrane protein 144b</fullName>
    </submittedName>
</protein>
<evidence type="ECO:0000256" key="6">
    <source>
        <dbReference type="SAM" id="Phobius"/>
    </source>
</evidence>
<dbReference type="Pfam" id="PF07857">
    <property type="entry name" value="TMEM144"/>
    <property type="match status" value="1"/>
</dbReference>
<dbReference type="Ensembl" id="ENSHHUT00000050291.1">
    <property type="protein sequence ID" value="ENSHHUP00000048531.1"/>
    <property type="gene ID" value="ENSHHUG00000029409.1"/>
</dbReference>
<keyword evidence="5 6" id="KW-0472">Membrane</keyword>
<dbReference type="STRING" id="62062.ENSHHUP00000048531"/>
<dbReference type="GO" id="GO:0015144">
    <property type="term" value="F:carbohydrate transmembrane transporter activity"/>
    <property type="evidence" value="ECO:0007669"/>
    <property type="project" value="InterPro"/>
</dbReference>
<dbReference type="GeneTree" id="ENSGT00390000012574"/>
<dbReference type="AlphaFoldDB" id="A0A4W5NA63"/>
<proteinExistence type="inferred from homology"/>
<feature type="transmembrane region" description="Helical" evidence="6">
    <location>
        <begin position="182"/>
        <end position="201"/>
    </location>
</feature>
<evidence type="ECO:0000313" key="9">
    <source>
        <dbReference type="Proteomes" id="UP000314982"/>
    </source>
</evidence>
<reference evidence="8" key="3">
    <citation type="submission" date="2025-09" db="UniProtKB">
        <authorList>
            <consortium name="Ensembl"/>
        </authorList>
    </citation>
    <scope>IDENTIFICATION</scope>
</reference>
<evidence type="ECO:0000256" key="5">
    <source>
        <dbReference type="ARBA" id="ARBA00023136"/>
    </source>
</evidence>
<dbReference type="GO" id="GO:0016020">
    <property type="term" value="C:membrane"/>
    <property type="evidence" value="ECO:0007669"/>
    <property type="project" value="UniProtKB-SubCell"/>
</dbReference>
<evidence type="ECO:0000256" key="4">
    <source>
        <dbReference type="ARBA" id="ARBA00022989"/>
    </source>
</evidence>
<comment type="similarity">
    <text evidence="2">Belongs to the TMEM144 family.</text>
</comment>
<keyword evidence="4 6" id="KW-1133">Transmembrane helix</keyword>
<keyword evidence="7" id="KW-0732">Signal</keyword>
<dbReference type="InterPro" id="IPR037185">
    <property type="entry name" value="EmrE-like"/>
</dbReference>
<organism evidence="8 9">
    <name type="scientific">Hucho hucho</name>
    <name type="common">huchen</name>
    <dbReference type="NCBI Taxonomy" id="62062"/>
    <lineage>
        <taxon>Eukaryota</taxon>
        <taxon>Metazoa</taxon>
        <taxon>Chordata</taxon>
        <taxon>Craniata</taxon>
        <taxon>Vertebrata</taxon>
        <taxon>Euteleostomi</taxon>
        <taxon>Actinopterygii</taxon>
        <taxon>Neopterygii</taxon>
        <taxon>Teleostei</taxon>
        <taxon>Protacanthopterygii</taxon>
        <taxon>Salmoniformes</taxon>
        <taxon>Salmonidae</taxon>
        <taxon>Salmoninae</taxon>
        <taxon>Hucho</taxon>
    </lineage>
</organism>
<reference evidence="8" key="2">
    <citation type="submission" date="2025-08" db="UniProtKB">
        <authorList>
            <consortium name="Ensembl"/>
        </authorList>
    </citation>
    <scope>IDENTIFICATION</scope>
</reference>
<dbReference type="InterPro" id="IPR012435">
    <property type="entry name" value="TMEM144"/>
</dbReference>
<dbReference type="Proteomes" id="UP000314982">
    <property type="component" value="Unassembled WGS sequence"/>
</dbReference>
<keyword evidence="3 6" id="KW-0812">Transmembrane</keyword>
<sequence length="402" mass="43535">MVAEMLDVNMFKICLLIAVTMWSLGNFSEAEKVEQDVHGDENATMNIEVTRRLPLLGSSNTTEMAYGFVANSIAVILYGSNFVPVKRIETGDGMFFQWVNCASILVVSMIGDLILDSPKFHPLAMLGGAIWATGSLTVVPIVKAIGLGLAICIWGSSSLLMGWVSSRFGWFGIEAQDVARPVLNYCGAGLCLLSGIIFFFVKTNVGELPHSESTPLLINRTVNSGIYGPSESWVDVIGAKRKRYVGCLLAVVAGLLYGTSFVPILYIKSHAAVHDSICFGASLYDLDYVFAMSCGIYLTSTVYFSIYCAAMRNRPRVFSRAILPGFLSGLMWTLATYCWFLANNYLSAVVTFPIVCAGNSLVAALWGSLVFKEVKGLVNCSIFIVASCVVLTGSMLTAFSNV</sequence>
<feature type="transmembrane region" description="Helical" evidence="6">
    <location>
        <begin position="247"/>
        <end position="268"/>
    </location>
</feature>
<keyword evidence="9" id="KW-1185">Reference proteome</keyword>
<dbReference type="PANTHER" id="PTHR16119">
    <property type="entry name" value="TRANSMEMBRANE PROTEIN 144"/>
    <property type="match status" value="1"/>
</dbReference>
<comment type="subcellular location">
    <subcellularLocation>
        <location evidence="1">Membrane</location>
        <topology evidence="1">Multi-pass membrane protein</topology>
    </subcellularLocation>
</comment>
<evidence type="ECO:0000256" key="3">
    <source>
        <dbReference type="ARBA" id="ARBA00022692"/>
    </source>
</evidence>
<name>A0A4W5NA63_9TELE</name>
<feature type="transmembrane region" description="Helical" evidence="6">
    <location>
        <begin position="288"/>
        <end position="309"/>
    </location>
</feature>
<feature type="chain" id="PRO_5021423210" evidence="7">
    <location>
        <begin position="31"/>
        <end position="402"/>
    </location>
</feature>
<dbReference type="SUPFAM" id="SSF103481">
    <property type="entry name" value="Multidrug resistance efflux transporter EmrE"/>
    <property type="match status" value="1"/>
</dbReference>